<gene>
    <name evidence="2" type="ORF">CPT_Palo_004</name>
</gene>
<evidence type="ECO:0000256" key="1">
    <source>
        <dbReference type="SAM" id="MobiDB-lite"/>
    </source>
</evidence>
<dbReference type="EMBL" id="MT708544">
    <property type="protein sequence ID" value="QOE32063.1"/>
    <property type="molecule type" value="Genomic_DNA"/>
</dbReference>
<accession>A0A7L8G4H6</accession>
<organism evidence="2 3">
    <name type="scientific">Rhizobium phage Palo</name>
    <dbReference type="NCBI Taxonomy" id="2767573"/>
    <lineage>
        <taxon>Viruses</taxon>
        <taxon>Duplodnaviria</taxon>
        <taxon>Heunggongvirae</taxon>
        <taxon>Uroviricota</taxon>
        <taxon>Caudoviricetes</taxon>
        <taxon>Autographivirales</taxon>
        <taxon>Dunnvirinae</taxon>
        <taxon>Palovirus</taxon>
        <taxon>Palovirus palo</taxon>
    </lineage>
</organism>
<sequence>MVQVSGKVAKVASKDTAGAAVPSVKIFLKIKEINDKIEELRVKGRDLQHDTHVLACSVLAHTAKHGNINVLLNFLDAVPDMVRANALQTWFESFGQLTYGAIKEGDDPMWRIDRTKKVKLGDAMVKPFWKFKAHEGSPYIPLDMAKWCETQIKALERDAAKTGHSHDHLIMFLKTYNPTAEVGEPTQTGNGITAHKAQQAQHNAGENTSTH</sequence>
<proteinExistence type="predicted"/>
<protein>
    <submittedName>
        <fullName evidence="2">Uncharacterized protein</fullName>
    </submittedName>
</protein>
<reference evidence="2 3" key="1">
    <citation type="submission" date="2020-07" db="EMBL/GenBank/DDBJ databases">
        <title>Complete genome sequence of Rhizobium phaseoli phage Palo.</title>
        <authorList>
            <person name="Nabhani A."/>
            <person name="Rushing L."/>
            <person name="Newkirk H."/>
            <person name="Gonzalez C."/>
            <person name="Young R."/>
            <person name="Liu M."/>
        </authorList>
    </citation>
    <scope>NUCLEOTIDE SEQUENCE [LARGE SCALE GENOMIC DNA]</scope>
</reference>
<dbReference type="Proteomes" id="UP000516590">
    <property type="component" value="Segment"/>
</dbReference>
<evidence type="ECO:0000313" key="2">
    <source>
        <dbReference type="EMBL" id="QOE32063.1"/>
    </source>
</evidence>
<keyword evidence="3" id="KW-1185">Reference proteome</keyword>
<feature type="region of interest" description="Disordered" evidence="1">
    <location>
        <begin position="186"/>
        <end position="211"/>
    </location>
</feature>
<evidence type="ECO:0000313" key="3">
    <source>
        <dbReference type="Proteomes" id="UP000516590"/>
    </source>
</evidence>
<name>A0A7L8G4H6_9CAUD</name>